<sequence length="397" mass="41296">MTLTLTPTVRQSFRRRRIWIVFALLAIAAAVATLLIQNAFSAAGRPLAADSPAPGGAQAVVEVLRDQGVDVTVASSLDDAVTRAEATDATLFVHDGDALLDGRQWSLLADSTPRLVVAAPGFTALRAIAPGVATAGVADDTPRPAQCDIPAATRAESLSGALRSLSTSEAEGDVVGCFPDDDGAFALVDAGDVALVSDTAVFANESIVDGGSAALALGLLGERDHLVWYLPVISDVDADTAPTLAEITPGWVSPAITLLIVATIAAGVWRGRRFGPLVAEDLPVVVRASETMEGRARLYARTSDRGHALDALRAGTLGRLARHLGLGATAPAREIADATAGLIDGDRAAIHALLVDASPLTDRDLVTTARDLHDLEQRVTDTLRPRTMPTEPEGTRP</sequence>
<dbReference type="RefSeq" id="WP_129172886.1">
    <property type="nucleotide sequence ID" value="NZ_JACCBI010000001.1"/>
</dbReference>
<feature type="domain" description="DUF4350" evidence="1">
    <location>
        <begin position="50"/>
        <end position="220"/>
    </location>
</feature>
<proteinExistence type="predicted"/>
<comment type="caution">
    <text evidence="3">The sequence shown here is derived from an EMBL/GenBank/DDBJ whole genome shotgun (WGS) entry which is preliminary data.</text>
</comment>
<dbReference type="EMBL" id="JACCBI010000001">
    <property type="protein sequence ID" value="NYD66646.1"/>
    <property type="molecule type" value="Genomic_DNA"/>
</dbReference>
<dbReference type="AlphaFoldDB" id="A0A4Q2MBC4"/>
<organism evidence="3 4">
    <name type="scientific">Agromyces atrinae</name>
    <dbReference type="NCBI Taxonomy" id="592376"/>
    <lineage>
        <taxon>Bacteria</taxon>
        <taxon>Bacillati</taxon>
        <taxon>Actinomycetota</taxon>
        <taxon>Actinomycetes</taxon>
        <taxon>Micrococcales</taxon>
        <taxon>Microbacteriaceae</taxon>
        <taxon>Agromyces</taxon>
    </lineage>
</organism>
<dbReference type="Proteomes" id="UP000581087">
    <property type="component" value="Unassembled WGS sequence"/>
</dbReference>
<dbReference type="OrthoDB" id="5241668at2"/>
<keyword evidence="4" id="KW-1185">Reference proteome</keyword>
<evidence type="ECO:0000313" key="5">
    <source>
        <dbReference type="Proteomes" id="UP000581087"/>
    </source>
</evidence>
<dbReference type="Pfam" id="PF14258">
    <property type="entry name" value="DUF4350"/>
    <property type="match status" value="1"/>
</dbReference>
<evidence type="ECO:0000259" key="1">
    <source>
        <dbReference type="Pfam" id="PF14258"/>
    </source>
</evidence>
<evidence type="ECO:0000313" key="4">
    <source>
        <dbReference type="Proteomes" id="UP000292686"/>
    </source>
</evidence>
<dbReference type="InterPro" id="IPR025646">
    <property type="entry name" value="DUF4350"/>
</dbReference>
<reference evidence="2 5" key="2">
    <citation type="submission" date="2020-07" db="EMBL/GenBank/DDBJ databases">
        <title>Sequencing the genomes of 1000 actinobacteria strains.</title>
        <authorList>
            <person name="Klenk H.-P."/>
        </authorList>
    </citation>
    <scope>NUCLEOTIDE SEQUENCE [LARGE SCALE GENOMIC DNA]</scope>
    <source>
        <strain evidence="2 5">DSM 23870</strain>
    </source>
</reference>
<accession>A0A4Q2MBC4</accession>
<reference evidence="3 4" key="1">
    <citation type="submission" date="2019-01" db="EMBL/GenBank/DDBJ databases">
        <title>Agromyces.</title>
        <authorList>
            <person name="Li J."/>
        </authorList>
    </citation>
    <scope>NUCLEOTIDE SEQUENCE [LARGE SCALE GENOMIC DNA]</scope>
    <source>
        <strain evidence="3 4">DSM 23870</strain>
    </source>
</reference>
<evidence type="ECO:0000313" key="2">
    <source>
        <dbReference type="EMBL" id="NYD66646.1"/>
    </source>
</evidence>
<name>A0A4Q2MBC4_9MICO</name>
<dbReference type="EMBL" id="SDPM01000002">
    <property type="protein sequence ID" value="RXZ87312.1"/>
    <property type="molecule type" value="Genomic_DNA"/>
</dbReference>
<evidence type="ECO:0000313" key="3">
    <source>
        <dbReference type="EMBL" id="RXZ87312.1"/>
    </source>
</evidence>
<dbReference type="Proteomes" id="UP000292686">
    <property type="component" value="Unassembled WGS sequence"/>
</dbReference>
<gene>
    <name evidence="2" type="ORF">BJ972_001165</name>
    <name evidence="3" type="ORF">ESP50_05170</name>
</gene>
<protein>
    <submittedName>
        <fullName evidence="3">DUF4350 domain-containing protein</fullName>
    </submittedName>
</protein>